<dbReference type="InterPro" id="IPR036890">
    <property type="entry name" value="HATPase_C_sf"/>
</dbReference>
<feature type="transmembrane region" description="Helical" evidence="10">
    <location>
        <begin position="248"/>
        <end position="269"/>
    </location>
</feature>
<keyword evidence="8" id="KW-0067">ATP-binding</keyword>
<evidence type="ECO:0000256" key="9">
    <source>
        <dbReference type="ARBA" id="ARBA00023012"/>
    </source>
</evidence>
<dbReference type="GO" id="GO:0016036">
    <property type="term" value="P:cellular response to phosphate starvation"/>
    <property type="evidence" value="ECO:0007669"/>
    <property type="project" value="TreeGrafter"/>
</dbReference>
<dbReference type="EMBL" id="RSFW01000007">
    <property type="protein sequence ID" value="RSD28506.1"/>
    <property type="molecule type" value="Genomic_DNA"/>
</dbReference>
<comment type="caution">
    <text evidence="12">The sequence shown here is derived from an EMBL/GenBank/DDBJ whole genome shotgun (WGS) entry which is preliminary data.</text>
</comment>
<dbReference type="SMART" id="SM00388">
    <property type="entry name" value="HisKA"/>
    <property type="match status" value="1"/>
</dbReference>
<dbReference type="Gene3D" id="3.30.565.10">
    <property type="entry name" value="Histidine kinase-like ATPase, C-terminal domain"/>
    <property type="match status" value="1"/>
</dbReference>
<dbReference type="AlphaFoldDB" id="A0A3R9KXT7"/>
<evidence type="ECO:0000256" key="8">
    <source>
        <dbReference type="ARBA" id="ARBA00022840"/>
    </source>
</evidence>
<evidence type="ECO:0000313" key="12">
    <source>
        <dbReference type="EMBL" id="RSD28506.1"/>
    </source>
</evidence>
<keyword evidence="10" id="KW-1133">Transmembrane helix</keyword>
<reference evidence="13" key="1">
    <citation type="submission" date="2018-12" db="EMBL/GenBank/DDBJ databases">
        <title>Bacillus chawlae sp. nov., Bacillus glennii sp. nov., and Bacillus saganii sp. nov. Isolated from the Vehicle Assembly Building at Kennedy Space Center where the Viking Spacecraft were Assembled.</title>
        <authorList>
            <person name="Seuylemezian A."/>
            <person name="Vaishampayan P."/>
        </authorList>
    </citation>
    <scope>NUCLEOTIDE SEQUENCE [LARGE SCALE GENOMIC DNA]</scope>
    <source>
        <strain evidence="13">DSM 13966</strain>
    </source>
</reference>
<organism evidence="12 13">
    <name type="scientific">Mesobacillus subterraneus</name>
    <dbReference type="NCBI Taxonomy" id="285983"/>
    <lineage>
        <taxon>Bacteria</taxon>
        <taxon>Bacillati</taxon>
        <taxon>Bacillota</taxon>
        <taxon>Bacilli</taxon>
        <taxon>Bacillales</taxon>
        <taxon>Bacillaceae</taxon>
        <taxon>Mesobacillus</taxon>
    </lineage>
</organism>
<evidence type="ECO:0000256" key="4">
    <source>
        <dbReference type="ARBA" id="ARBA00022553"/>
    </source>
</evidence>
<evidence type="ECO:0000256" key="7">
    <source>
        <dbReference type="ARBA" id="ARBA00022777"/>
    </source>
</evidence>
<dbReference type="PRINTS" id="PR00344">
    <property type="entry name" value="BCTRLSENSOR"/>
</dbReference>
<keyword evidence="10" id="KW-0472">Membrane</keyword>
<evidence type="ECO:0000256" key="5">
    <source>
        <dbReference type="ARBA" id="ARBA00022679"/>
    </source>
</evidence>
<evidence type="ECO:0000256" key="2">
    <source>
        <dbReference type="ARBA" id="ARBA00004370"/>
    </source>
</evidence>
<evidence type="ECO:0000313" key="13">
    <source>
        <dbReference type="Proteomes" id="UP000279911"/>
    </source>
</evidence>
<keyword evidence="7 12" id="KW-0418">Kinase</keyword>
<dbReference type="InterPro" id="IPR050351">
    <property type="entry name" value="BphY/WalK/GraS-like"/>
</dbReference>
<gene>
    <name evidence="12" type="ORF">EJA10_05340</name>
</gene>
<evidence type="ECO:0000256" key="6">
    <source>
        <dbReference type="ARBA" id="ARBA00022741"/>
    </source>
</evidence>
<proteinExistence type="predicted"/>
<comment type="subcellular location">
    <subcellularLocation>
        <location evidence="2">Membrane</location>
    </subcellularLocation>
</comment>
<dbReference type="SUPFAM" id="SSF55874">
    <property type="entry name" value="ATPase domain of HSP90 chaperone/DNA topoisomerase II/histidine kinase"/>
    <property type="match status" value="1"/>
</dbReference>
<sequence>MRGIKRDLTLYLIFRFLVLLVLVMMFLGGMILYFSYQILQNETKGNFHKTTQEYLESSIHRKNGDIQIENKMKQAVQAQNGWIQILNKKGEAVEGYHVPDGVPERYALNDFLAPDLSVPYHVSRWRITIDKDEYIVLYGHSSKSSKLYEQISSYAVSDTIPQEAKRMAVQEKAAIYLLNHEGRVIEQYDGGLEPDISVIDLQQSYEYDPQAKYEIASGSDPETGHILTVVTLNQVQNDGKDSDKSLKAFIAFLLFLLLILLLVSVNYGMKIGRGILFIMDWINQLAKGEYPQEKLSPKGHTESAFFNQIFQSLSNLTKTLDENKREIEGNERLREEWIAGLTHDLKTPISSIYGYSKLLQTDPKRWSLDELKIMGNTMTEKSDYIIELINDLTLSNQLANSSLPLKKERVDVRGILRHSIASLKLELERSKSEIEFESHASVVMWPVDPVGFRRISDNLLANAVKHNAAETKIVVKLERKNGSLYLSVRDNGDGMDETTQRNLFRRYYRGTHTKEKDSGTGLGMAITRQLILAHGGSLELKSKVGEGTEILILFPGE</sequence>
<dbReference type="Pfam" id="PF02518">
    <property type="entry name" value="HATPase_c"/>
    <property type="match status" value="1"/>
</dbReference>
<dbReference type="CDD" id="cd00082">
    <property type="entry name" value="HisKA"/>
    <property type="match status" value="1"/>
</dbReference>
<dbReference type="PROSITE" id="PS50109">
    <property type="entry name" value="HIS_KIN"/>
    <property type="match status" value="1"/>
</dbReference>
<feature type="transmembrane region" description="Helical" evidence="10">
    <location>
        <begin position="12"/>
        <end position="36"/>
    </location>
</feature>
<dbReference type="SMART" id="SM00387">
    <property type="entry name" value="HATPase_c"/>
    <property type="match status" value="1"/>
</dbReference>
<dbReference type="InterPro" id="IPR003594">
    <property type="entry name" value="HATPase_dom"/>
</dbReference>
<protein>
    <recommendedName>
        <fullName evidence="3">histidine kinase</fullName>
        <ecNumber evidence="3">2.7.13.3</ecNumber>
    </recommendedName>
</protein>
<dbReference type="OrthoDB" id="368131at2"/>
<dbReference type="PANTHER" id="PTHR45453">
    <property type="entry name" value="PHOSPHATE REGULON SENSOR PROTEIN PHOR"/>
    <property type="match status" value="1"/>
</dbReference>
<feature type="domain" description="Histidine kinase" evidence="11">
    <location>
        <begin position="340"/>
        <end position="557"/>
    </location>
</feature>
<keyword evidence="5" id="KW-0808">Transferase</keyword>
<evidence type="ECO:0000256" key="1">
    <source>
        <dbReference type="ARBA" id="ARBA00000085"/>
    </source>
</evidence>
<comment type="catalytic activity">
    <reaction evidence="1">
        <text>ATP + protein L-histidine = ADP + protein N-phospho-L-histidine.</text>
        <dbReference type="EC" id="2.7.13.3"/>
    </reaction>
</comment>
<dbReference type="GO" id="GO:0000155">
    <property type="term" value="F:phosphorelay sensor kinase activity"/>
    <property type="evidence" value="ECO:0007669"/>
    <property type="project" value="InterPro"/>
</dbReference>
<dbReference type="Gene3D" id="1.10.287.130">
    <property type="match status" value="1"/>
</dbReference>
<dbReference type="PANTHER" id="PTHR45453:SF1">
    <property type="entry name" value="PHOSPHATE REGULON SENSOR PROTEIN PHOR"/>
    <property type="match status" value="1"/>
</dbReference>
<dbReference type="GO" id="GO:0005524">
    <property type="term" value="F:ATP binding"/>
    <property type="evidence" value="ECO:0007669"/>
    <property type="project" value="UniProtKB-KW"/>
</dbReference>
<keyword evidence="9" id="KW-0902">Two-component regulatory system</keyword>
<dbReference type="GO" id="GO:0004721">
    <property type="term" value="F:phosphoprotein phosphatase activity"/>
    <property type="evidence" value="ECO:0007669"/>
    <property type="project" value="TreeGrafter"/>
</dbReference>
<dbReference type="InterPro" id="IPR003661">
    <property type="entry name" value="HisK_dim/P_dom"/>
</dbReference>
<dbReference type="InterPro" id="IPR005467">
    <property type="entry name" value="His_kinase_dom"/>
</dbReference>
<dbReference type="Pfam" id="PF00512">
    <property type="entry name" value="HisKA"/>
    <property type="match status" value="1"/>
</dbReference>
<dbReference type="RefSeq" id="WP_125478977.1">
    <property type="nucleotide sequence ID" value="NZ_RSFW01000007.1"/>
</dbReference>
<dbReference type="SUPFAM" id="SSF47384">
    <property type="entry name" value="Homodimeric domain of signal transducing histidine kinase"/>
    <property type="match status" value="1"/>
</dbReference>
<name>A0A3R9KXT7_9BACI</name>
<dbReference type="EC" id="2.7.13.3" evidence="3"/>
<dbReference type="InterPro" id="IPR036097">
    <property type="entry name" value="HisK_dim/P_sf"/>
</dbReference>
<dbReference type="CDD" id="cd00075">
    <property type="entry name" value="HATPase"/>
    <property type="match status" value="1"/>
</dbReference>
<dbReference type="InterPro" id="IPR004358">
    <property type="entry name" value="Sig_transdc_His_kin-like_C"/>
</dbReference>
<dbReference type="GO" id="GO:0005886">
    <property type="term" value="C:plasma membrane"/>
    <property type="evidence" value="ECO:0007669"/>
    <property type="project" value="TreeGrafter"/>
</dbReference>
<dbReference type="Proteomes" id="UP000279911">
    <property type="component" value="Unassembled WGS sequence"/>
</dbReference>
<accession>A0A3R9KXT7</accession>
<keyword evidence="4" id="KW-0597">Phosphoprotein</keyword>
<keyword evidence="10" id="KW-0812">Transmembrane</keyword>
<evidence type="ECO:0000256" key="10">
    <source>
        <dbReference type="SAM" id="Phobius"/>
    </source>
</evidence>
<evidence type="ECO:0000256" key="3">
    <source>
        <dbReference type="ARBA" id="ARBA00012438"/>
    </source>
</evidence>
<evidence type="ECO:0000259" key="11">
    <source>
        <dbReference type="PROSITE" id="PS50109"/>
    </source>
</evidence>
<keyword evidence="6" id="KW-0547">Nucleotide-binding</keyword>